<evidence type="ECO:0000313" key="2">
    <source>
        <dbReference type="Proteomes" id="UP000585272"/>
    </source>
</evidence>
<comment type="caution">
    <text evidence="1">The sequence shown here is derived from an EMBL/GenBank/DDBJ whole genome shotgun (WGS) entry which is preliminary data.</text>
</comment>
<evidence type="ECO:0000313" key="1">
    <source>
        <dbReference type="EMBL" id="MBB4663016.1"/>
    </source>
</evidence>
<keyword evidence="2" id="KW-1185">Reference proteome</keyword>
<organism evidence="1 2">
    <name type="scientific">Conexibacter arvalis</name>
    <dbReference type="NCBI Taxonomy" id="912552"/>
    <lineage>
        <taxon>Bacteria</taxon>
        <taxon>Bacillati</taxon>
        <taxon>Actinomycetota</taxon>
        <taxon>Thermoleophilia</taxon>
        <taxon>Solirubrobacterales</taxon>
        <taxon>Conexibacteraceae</taxon>
        <taxon>Conexibacter</taxon>
    </lineage>
</organism>
<gene>
    <name evidence="1" type="ORF">BDZ31_002605</name>
</gene>
<dbReference type="AlphaFoldDB" id="A0A840IDZ5"/>
<dbReference type="RefSeq" id="WP_183342686.1">
    <property type="nucleotide sequence ID" value="NZ_JACHNU010000003.1"/>
</dbReference>
<dbReference type="EMBL" id="JACHNU010000003">
    <property type="protein sequence ID" value="MBB4663016.1"/>
    <property type="molecule type" value="Genomic_DNA"/>
</dbReference>
<name>A0A840IDZ5_9ACTN</name>
<dbReference type="Proteomes" id="UP000585272">
    <property type="component" value="Unassembled WGS sequence"/>
</dbReference>
<proteinExistence type="predicted"/>
<reference evidence="1 2" key="1">
    <citation type="submission" date="2020-08" db="EMBL/GenBank/DDBJ databases">
        <title>Genomic Encyclopedia of Archaeal and Bacterial Type Strains, Phase II (KMG-II): from individual species to whole genera.</title>
        <authorList>
            <person name="Goeker M."/>
        </authorList>
    </citation>
    <scope>NUCLEOTIDE SEQUENCE [LARGE SCALE GENOMIC DNA]</scope>
    <source>
        <strain evidence="1 2">DSM 23288</strain>
    </source>
</reference>
<protein>
    <submittedName>
        <fullName evidence="1">Uncharacterized protein</fullName>
    </submittedName>
</protein>
<sequence>MGLRDKLRTRAVEVIKEPQIGPPAVVGEDISLFEAAYGKQRPTRRDSVVILTGAEAEAQVGSLSEAQKAGYAVQMELARRREVGRE</sequence>
<accession>A0A840IDZ5</accession>